<evidence type="ECO:0000256" key="1">
    <source>
        <dbReference type="ARBA" id="ARBA00004651"/>
    </source>
</evidence>
<evidence type="ECO:0000259" key="12">
    <source>
        <dbReference type="Pfam" id="PF00884"/>
    </source>
</evidence>
<evidence type="ECO:0000256" key="7">
    <source>
        <dbReference type="ARBA" id="ARBA00023136"/>
    </source>
</evidence>
<feature type="transmembrane region" description="Helical" evidence="11">
    <location>
        <begin position="164"/>
        <end position="185"/>
    </location>
</feature>
<evidence type="ECO:0000256" key="11">
    <source>
        <dbReference type="SAM" id="Phobius"/>
    </source>
</evidence>
<evidence type="ECO:0000256" key="5">
    <source>
        <dbReference type="ARBA" id="ARBA00022692"/>
    </source>
</evidence>
<organism evidence="13 14">
    <name type="scientific">Clostridium perfringens (strain SM101 / Type A)</name>
    <dbReference type="NCBI Taxonomy" id="289380"/>
    <lineage>
        <taxon>Bacteria</taxon>
        <taxon>Bacillati</taxon>
        <taxon>Bacillota</taxon>
        <taxon>Clostridia</taxon>
        <taxon>Eubacteriales</taxon>
        <taxon>Clostridiaceae</taxon>
        <taxon>Clostridium</taxon>
    </lineage>
</organism>
<dbReference type="PANTHER" id="PTHR47371">
    <property type="entry name" value="LIPOTEICHOIC ACID SYNTHASE"/>
    <property type="match status" value="1"/>
</dbReference>
<evidence type="ECO:0000256" key="6">
    <source>
        <dbReference type="ARBA" id="ARBA00022989"/>
    </source>
</evidence>
<evidence type="ECO:0000313" key="13">
    <source>
        <dbReference type="EMBL" id="ABG87693.1"/>
    </source>
</evidence>
<dbReference type="CDD" id="cd16015">
    <property type="entry name" value="LTA_synthase"/>
    <property type="match status" value="1"/>
</dbReference>
<comment type="pathway">
    <text evidence="2">Cell wall biogenesis; lipoteichoic acid biosynthesis.</text>
</comment>
<feature type="transmembrane region" description="Helical" evidence="11">
    <location>
        <begin position="58"/>
        <end position="75"/>
    </location>
</feature>
<dbReference type="PIRSF" id="PIRSF005091">
    <property type="entry name" value="Mmb_sulf_HI1246"/>
    <property type="match status" value="1"/>
</dbReference>
<dbReference type="BioCyc" id="CPER289380:GI76-595-MONOMER"/>
<keyword evidence="7 11" id="KW-0472">Membrane</keyword>
<evidence type="ECO:0000313" key="14">
    <source>
        <dbReference type="Proteomes" id="UP000001824"/>
    </source>
</evidence>
<feature type="transmembrane region" description="Helical" evidence="11">
    <location>
        <begin position="82"/>
        <end position="102"/>
    </location>
</feature>
<sequence>MKKNEYRFLSILNNKFLLFFLFSLLIIIKEVFFTWIWSSSDSIAKLQIFNMYMYWPKLLIHIVFAMTIASGIFLFNKNGRIIYILIADIVITILMFLDISYYRNYGNFLSIRHLFHEELFNPLNKELFNFYKRDILLLIDFIILVPLSIFSLKNDSGKKSRRSIKIFILSWIINGIIIYTSHSLVDIKGVTNGKLTLFEKSFAPQVNMDDLGMVGYHEYDLTSYILKKDKKLSTEEKVEINKWFEENKETLPDNKYKGLGKGKNLIIIQWESLENFAINYKVDGQEITPNMNKLLSNSLCFDNIYEQNKNGTTSDAELMANTSLLPISESAYFIQYPWKKQNTLQRLLEKHGYNTATAIADKGGVWNWLENHKSFGVQTIWDSSYFNRDELIGSNITDGSLFRQTEEKIKTLKRPYYLFMATATSHGPFDLPTNYRELKLPKEIDDTKLGGYLQSLRYTDKMLGEFLNKLKGDGVLDNSIIVIYGDHGGINKYYKKELENIDFANNNWKQEYLKVPMLIYNPEIKGEVINTYGGLVDLLPTVGYIMGVDKSDFEKTAMGRVLVNTNVNATINSSGQILGNPKDEKEIRHLQDMYKISNNIIESNYFNN</sequence>
<keyword evidence="9" id="KW-0464">Manganese</keyword>
<dbReference type="Proteomes" id="UP000001824">
    <property type="component" value="Chromosome"/>
</dbReference>
<evidence type="ECO:0000256" key="10">
    <source>
        <dbReference type="PIRSR" id="PIRSR005091-3"/>
    </source>
</evidence>
<reference evidence="13 14" key="1">
    <citation type="journal article" date="2006" name="Genome Res.">
        <title>Skewed genomic variability in strains of the toxigenic bacterial pathogen, Clostridium perfringens.</title>
        <authorList>
            <person name="Myers G.S."/>
            <person name="Rasko D.A."/>
            <person name="Cheung J.K."/>
            <person name="Ravel J."/>
            <person name="Seshadri R."/>
            <person name="Deboy R.T."/>
            <person name="Ren Q."/>
            <person name="Varga J."/>
            <person name="Awad M.M."/>
            <person name="Brinkac L.M."/>
            <person name="Daugherty S.C."/>
            <person name="Haft D.H."/>
            <person name="Dodson R.J."/>
            <person name="Madupu R."/>
            <person name="Nelson W.C."/>
            <person name="Rosovitz M.J."/>
            <person name="Sullivan S.A."/>
            <person name="Khouri H."/>
            <person name="Dimitrov G.I."/>
            <person name="Watkins K.L."/>
            <person name="Mulligan S."/>
            <person name="Benton J."/>
            <person name="Radune D."/>
            <person name="Fisher D.J."/>
            <person name="Atkins H.S."/>
            <person name="Hiscox T."/>
            <person name="Jost B.H."/>
            <person name="Billington S.J."/>
            <person name="Songer J.G."/>
            <person name="McClane B.A."/>
            <person name="Titball R.W."/>
            <person name="Rood J.I."/>
            <person name="Melville S.B."/>
            <person name="Paulsen I.T."/>
        </authorList>
    </citation>
    <scope>NUCLEOTIDE SEQUENCE [LARGE SCALE GENOMIC DNA]</scope>
    <source>
        <strain evidence="14">SM101 / Type A</strain>
    </source>
</reference>
<dbReference type="Gene3D" id="3.40.720.10">
    <property type="entry name" value="Alkaline Phosphatase, subunit A"/>
    <property type="match status" value="1"/>
</dbReference>
<comment type="similarity">
    <text evidence="3">Belongs to the LTA synthase family.</text>
</comment>
<keyword evidence="9" id="KW-0479">Metal-binding</keyword>
<evidence type="ECO:0000256" key="3">
    <source>
        <dbReference type="ARBA" id="ARBA00009983"/>
    </source>
</evidence>
<comment type="subcellular location">
    <subcellularLocation>
        <location evidence="1">Cell membrane</location>
        <topology evidence="1">Multi-pass membrane protein</topology>
    </subcellularLocation>
</comment>
<evidence type="ECO:0000256" key="2">
    <source>
        <dbReference type="ARBA" id="ARBA00004936"/>
    </source>
</evidence>
<keyword evidence="4" id="KW-1003">Cell membrane</keyword>
<protein>
    <submittedName>
        <fullName evidence="13">Sulfatase family protein</fullName>
    </submittedName>
</protein>
<keyword evidence="6 11" id="KW-1133">Transmembrane helix</keyword>
<gene>
    <name evidence="13" type="ordered locus">CPR_0575</name>
</gene>
<dbReference type="InterPro" id="IPR012160">
    <property type="entry name" value="LtaS-like"/>
</dbReference>
<dbReference type="PANTHER" id="PTHR47371:SF3">
    <property type="entry name" value="PHOSPHOGLYCEROL TRANSFERASE I"/>
    <property type="match status" value="1"/>
</dbReference>
<dbReference type="RefSeq" id="WP_011591666.1">
    <property type="nucleotide sequence ID" value="NC_008262.1"/>
</dbReference>
<dbReference type="SUPFAM" id="SSF53649">
    <property type="entry name" value="Alkaline phosphatase-like"/>
    <property type="match status" value="1"/>
</dbReference>
<name>Q0SVE8_CLOPS</name>
<dbReference type="AlphaFoldDB" id="Q0SVE8"/>
<dbReference type="InterPro" id="IPR000917">
    <property type="entry name" value="Sulfatase_N"/>
</dbReference>
<dbReference type="Gene3D" id="3.30.1120.170">
    <property type="match status" value="1"/>
</dbReference>
<feature type="binding site" evidence="10">
    <location>
        <position position="486"/>
    </location>
    <ligand>
        <name>Mn(2+)</name>
        <dbReference type="ChEBI" id="CHEBI:29035"/>
    </ligand>
</feature>
<dbReference type="InterPro" id="IPR050448">
    <property type="entry name" value="OpgB/LTA_synthase_biosynth"/>
</dbReference>
<feature type="transmembrane region" description="Helical" evidence="11">
    <location>
        <begin position="16"/>
        <end position="38"/>
    </location>
</feature>
<dbReference type="GO" id="GO:0046872">
    <property type="term" value="F:metal ion binding"/>
    <property type="evidence" value="ECO:0007669"/>
    <property type="project" value="UniProtKB-KW"/>
</dbReference>
<dbReference type="EMBL" id="CP000312">
    <property type="protein sequence ID" value="ABG87693.1"/>
    <property type="molecule type" value="Genomic_DNA"/>
</dbReference>
<feature type="active site" evidence="8">
    <location>
        <position position="313"/>
    </location>
</feature>
<evidence type="ECO:0000256" key="9">
    <source>
        <dbReference type="PIRSR" id="PIRSR005091-2"/>
    </source>
</evidence>
<evidence type="ECO:0000256" key="8">
    <source>
        <dbReference type="PIRSR" id="PIRSR005091-1"/>
    </source>
</evidence>
<proteinExistence type="inferred from homology"/>
<feature type="binding site" evidence="10">
    <location>
        <position position="313"/>
    </location>
    <ligand>
        <name>Mn(2+)</name>
        <dbReference type="ChEBI" id="CHEBI:29035"/>
    </ligand>
</feature>
<dbReference type="GO" id="GO:0005886">
    <property type="term" value="C:plasma membrane"/>
    <property type="evidence" value="ECO:0007669"/>
    <property type="project" value="UniProtKB-SubCell"/>
</dbReference>
<feature type="transmembrane region" description="Helical" evidence="11">
    <location>
        <begin position="135"/>
        <end position="152"/>
    </location>
</feature>
<feature type="binding site" evidence="9">
    <location>
        <position position="426"/>
    </location>
    <ligand>
        <name>substrate</name>
    </ligand>
</feature>
<evidence type="ECO:0000256" key="4">
    <source>
        <dbReference type="ARBA" id="ARBA00022475"/>
    </source>
</evidence>
<feature type="binding site" evidence="10">
    <location>
        <position position="271"/>
    </location>
    <ligand>
        <name>Mn(2+)</name>
        <dbReference type="ChEBI" id="CHEBI:29035"/>
    </ligand>
</feature>
<feature type="domain" description="Sulfatase N-terminal" evidence="12">
    <location>
        <begin position="263"/>
        <end position="547"/>
    </location>
</feature>
<dbReference type="KEGG" id="cpr:CPR_0575"/>
<accession>Q0SVE8</accession>
<dbReference type="InterPro" id="IPR017850">
    <property type="entry name" value="Alkaline_phosphatase_core_sf"/>
</dbReference>
<dbReference type="Pfam" id="PF00884">
    <property type="entry name" value="Sulfatase"/>
    <property type="match status" value="1"/>
</dbReference>
<feature type="binding site" evidence="10">
    <location>
        <position position="487"/>
    </location>
    <ligand>
        <name>Mn(2+)</name>
        <dbReference type="ChEBI" id="CHEBI:29035"/>
    </ligand>
</feature>
<keyword evidence="5 11" id="KW-0812">Transmembrane</keyword>